<keyword evidence="2" id="KW-1185">Reference proteome</keyword>
<evidence type="ECO:0000313" key="1">
    <source>
        <dbReference type="EMBL" id="CAF9903909.1"/>
    </source>
</evidence>
<evidence type="ECO:0000313" key="2">
    <source>
        <dbReference type="Proteomes" id="UP000664169"/>
    </source>
</evidence>
<protein>
    <submittedName>
        <fullName evidence="1">Uncharacterized protein</fullName>
    </submittedName>
</protein>
<proteinExistence type="predicted"/>
<reference evidence="1" key="1">
    <citation type="submission" date="2021-03" db="EMBL/GenBank/DDBJ databases">
        <authorList>
            <person name="Tagirdzhanova G."/>
        </authorList>
    </citation>
    <scope>NUCLEOTIDE SEQUENCE</scope>
</reference>
<accession>A0A8H3I844</accession>
<sequence length="301" mass="33352">MSSFNPAATLVSGLPKQAAAPSASLPQQSHLSLESLQAEHLVSVLRSAGRKDRHISSSILTCTPSVHILTCGHSLRYQDGRVTPCTLACHEQCSSIESCSELGRSRNQVGGTISDEDVEMTDLFSGTDLARRIKDVEEYPVCPDCWLEQCLVRWYYFAEESKLSVSTAAFDTMEFVPNFLSVYMYPQIVEVSRKIDGVIHVWSGPWSIAAIFYEDSGMMAVIGDRLVNKGDEIPLARIPTQPSFVTIIRGPEENIQEIKLVPINKVRSNKKVTFWETPGVRNFFIDAPPRSLNGIAQQQGT</sequence>
<name>A0A8H3I844_9LECA</name>
<dbReference type="Proteomes" id="UP000664169">
    <property type="component" value="Unassembled WGS sequence"/>
</dbReference>
<organism evidence="1 2">
    <name type="scientific">Gomphillus americanus</name>
    <dbReference type="NCBI Taxonomy" id="1940652"/>
    <lineage>
        <taxon>Eukaryota</taxon>
        <taxon>Fungi</taxon>
        <taxon>Dikarya</taxon>
        <taxon>Ascomycota</taxon>
        <taxon>Pezizomycotina</taxon>
        <taxon>Lecanoromycetes</taxon>
        <taxon>OSLEUM clade</taxon>
        <taxon>Ostropomycetidae</taxon>
        <taxon>Ostropales</taxon>
        <taxon>Graphidaceae</taxon>
        <taxon>Gomphilloideae</taxon>
        <taxon>Gomphillus</taxon>
    </lineage>
</organism>
<comment type="caution">
    <text evidence="1">The sequence shown here is derived from an EMBL/GenBank/DDBJ whole genome shotgun (WGS) entry which is preliminary data.</text>
</comment>
<dbReference type="AlphaFoldDB" id="A0A8H3I844"/>
<dbReference type="EMBL" id="CAJPDQ010000001">
    <property type="protein sequence ID" value="CAF9903909.1"/>
    <property type="molecule type" value="Genomic_DNA"/>
</dbReference>
<gene>
    <name evidence="1" type="ORF">GOMPHAMPRED_000618</name>
</gene>